<sequence length="558" mass="64930">MKKAVYYARVSTSLQEEKGTIESQKTELVNQIKKDGNILVHEYIDNGWSGARLDRPALDDLRKDIKTDLFEAVYFLDSDRIARDVTYQNLIISELLKYNKEIIIKGKNYVHNSENKFTLTVLGAVNELEKAKIVERFMRGRREQARQGAIVDSGGLLGYDHIKRTEAKRGYYKINEKQAQIVRFIFQTYAYTNVSITGLIKLLEKKGFKTATGKSYWKSSVIRRILTNESYYGVHYFNRTEKVESQIAKNRYAKSMKTTTKVKDESEWIAIPIEPIISKELFGVVQAKLRTNAKTLRNTNNKYFLGGLIKCGVCSHTYSGVTWKGDKYYRCNYRDKLYHHTNLEELFKCDNQSVKSQPIDEIVSETILDKILQPAVIKQHIDILKNTKQERVATLKKQLGQVDSRIGSLETKKKRVLDLYSEGVLDKDGYVEKIKALDAENINLETDKEELSNKVFLLERRKQIRKDINYFCRLAKKRYQKLDRDGKINFIKKLVDEIVIFKNETEKKLIIRGILPVLANNNTLLPQYYTGHWRGAGWRRYLAQARRNFLSPSRRIIP</sequence>
<dbReference type="Gene3D" id="3.40.50.1390">
    <property type="entry name" value="Resolvase, N-terminal catalytic domain"/>
    <property type="match status" value="1"/>
</dbReference>
<dbReference type="InterPro" id="IPR038109">
    <property type="entry name" value="DNA_bind_recomb_sf"/>
</dbReference>
<feature type="domain" description="Recombinase" evidence="8">
    <location>
        <begin position="156"/>
        <end position="295"/>
    </location>
</feature>
<evidence type="ECO:0000313" key="10">
    <source>
        <dbReference type="Proteomes" id="UP000176241"/>
    </source>
</evidence>
<evidence type="ECO:0000256" key="5">
    <source>
        <dbReference type="PROSITE-ProRule" id="PRU10137"/>
    </source>
</evidence>
<comment type="caution">
    <text evidence="9">The sequence shown here is derived from an EMBL/GenBank/DDBJ whole genome shotgun (WGS) entry which is preliminary data.</text>
</comment>
<dbReference type="InterPro" id="IPR036162">
    <property type="entry name" value="Resolvase-like_N_sf"/>
</dbReference>
<name>A0A1G1XYZ6_9BACT</name>
<keyword evidence="1" id="KW-0229">DNA integration</keyword>
<feature type="domain" description="Resolvase/invertase-type recombinase catalytic" evidence="7">
    <location>
        <begin position="3"/>
        <end position="148"/>
    </location>
</feature>
<dbReference type="GO" id="GO:0003677">
    <property type="term" value="F:DNA binding"/>
    <property type="evidence" value="ECO:0007669"/>
    <property type="project" value="UniProtKB-KW"/>
</dbReference>
<keyword evidence="2" id="KW-0238">DNA-binding</keyword>
<dbReference type="Pfam" id="PF00239">
    <property type="entry name" value="Resolvase"/>
    <property type="match status" value="1"/>
</dbReference>
<feature type="coiled-coil region" evidence="6">
    <location>
        <begin position="434"/>
        <end position="461"/>
    </location>
</feature>
<dbReference type="AlphaFoldDB" id="A0A1G1XYZ6"/>
<evidence type="ECO:0000256" key="2">
    <source>
        <dbReference type="ARBA" id="ARBA00023125"/>
    </source>
</evidence>
<dbReference type="Pfam" id="PF07508">
    <property type="entry name" value="Recombinase"/>
    <property type="match status" value="1"/>
</dbReference>
<dbReference type="InterPro" id="IPR006118">
    <property type="entry name" value="Recombinase_CS"/>
</dbReference>
<dbReference type="PANTHER" id="PTHR30461">
    <property type="entry name" value="DNA-INVERTASE FROM LAMBDOID PROPHAGE"/>
    <property type="match status" value="1"/>
</dbReference>
<organism evidence="9 10">
    <name type="scientific">Candidatus Buchananbacteria bacterium RIFCSPHIGHO2_01_FULL_39_8</name>
    <dbReference type="NCBI Taxonomy" id="1797533"/>
    <lineage>
        <taxon>Bacteria</taxon>
        <taxon>Candidatus Buchananiibacteriota</taxon>
    </lineage>
</organism>
<evidence type="ECO:0000313" key="9">
    <source>
        <dbReference type="EMBL" id="OGY45232.1"/>
    </source>
</evidence>
<dbReference type="PROSITE" id="PS00397">
    <property type="entry name" value="RECOMBINASES_1"/>
    <property type="match status" value="1"/>
</dbReference>
<evidence type="ECO:0000259" key="7">
    <source>
        <dbReference type="PROSITE" id="PS51736"/>
    </source>
</evidence>
<dbReference type="STRING" id="1797533.A2731_01790"/>
<dbReference type="PANTHER" id="PTHR30461:SF23">
    <property type="entry name" value="DNA RECOMBINASE-RELATED"/>
    <property type="match status" value="1"/>
</dbReference>
<dbReference type="SMART" id="SM00857">
    <property type="entry name" value="Resolvase"/>
    <property type="match status" value="1"/>
</dbReference>
<dbReference type="InterPro" id="IPR011109">
    <property type="entry name" value="DNA_bind_recombinase_dom"/>
</dbReference>
<keyword evidence="3" id="KW-0233">DNA recombination</keyword>
<dbReference type="GO" id="GO:0000150">
    <property type="term" value="F:DNA strand exchange activity"/>
    <property type="evidence" value="ECO:0007669"/>
    <property type="project" value="InterPro"/>
</dbReference>
<dbReference type="InterPro" id="IPR025827">
    <property type="entry name" value="Zn_ribbon_recom_dom"/>
</dbReference>
<dbReference type="SUPFAM" id="SSF53041">
    <property type="entry name" value="Resolvase-like"/>
    <property type="match status" value="1"/>
</dbReference>
<dbReference type="PROSITE" id="PS51737">
    <property type="entry name" value="RECOMBINASE_DNA_BIND"/>
    <property type="match status" value="1"/>
</dbReference>
<dbReference type="GO" id="GO:0015074">
    <property type="term" value="P:DNA integration"/>
    <property type="evidence" value="ECO:0007669"/>
    <property type="project" value="UniProtKB-KW"/>
</dbReference>
<dbReference type="Gene3D" id="3.90.1750.20">
    <property type="entry name" value="Putative Large Serine Recombinase, Chain B, Domain 2"/>
    <property type="match status" value="1"/>
</dbReference>
<dbReference type="Proteomes" id="UP000176241">
    <property type="component" value="Unassembled WGS sequence"/>
</dbReference>
<evidence type="ECO:0000256" key="6">
    <source>
        <dbReference type="SAM" id="Coils"/>
    </source>
</evidence>
<feature type="active site" description="O-(5'-phospho-DNA)-serine intermediate" evidence="4 5">
    <location>
        <position position="11"/>
    </location>
</feature>
<evidence type="ECO:0000256" key="1">
    <source>
        <dbReference type="ARBA" id="ARBA00022908"/>
    </source>
</evidence>
<proteinExistence type="predicted"/>
<evidence type="ECO:0000256" key="4">
    <source>
        <dbReference type="PIRSR" id="PIRSR606118-50"/>
    </source>
</evidence>
<dbReference type="Pfam" id="PF13408">
    <property type="entry name" value="Zn_ribbon_recom"/>
    <property type="match status" value="1"/>
</dbReference>
<accession>A0A1G1XYZ6</accession>
<evidence type="ECO:0000256" key="3">
    <source>
        <dbReference type="ARBA" id="ARBA00023172"/>
    </source>
</evidence>
<dbReference type="PROSITE" id="PS51736">
    <property type="entry name" value="RECOMBINASES_3"/>
    <property type="match status" value="1"/>
</dbReference>
<evidence type="ECO:0000259" key="8">
    <source>
        <dbReference type="PROSITE" id="PS51737"/>
    </source>
</evidence>
<reference evidence="9 10" key="1">
    <citation type="journal article" date="2016" name="Nat. Commun.">
        <title>Thousands of microbial genomes shed light on interconnected biogeochemical processes in an aquifer system.</title>
        <authorList>
            <person name="Anantharaman K."/>
            <person name="Brown C.T."/>
            <person name="Hug L.A."/>
            <person name="Sharon I."/>
            <person name="Castelle C.J."/>
            <person name="Probst A.J."/>
            <person name="Thomas B.C."/>
            <person name="Singh A."/>
            <person name="Wilkins M.J."/>
            <person name="Karaoz U."/>
            <person name="Brodie E.L."/>
            <person name="Williams K.H."/>
            <person name="Hubbard S.S."/>
            <person name="Banfield J.F."/>
        </authorList>
    </citation>
    <scope>NUCLEOTIDE SEQUENCE [LARGE SCALE GENOMIC DNA]</scope>
</reference>
<dbReference type="CDD" id="cd00338">
    <property type="entry name" value="Ser_Recombinase"/>
    <property type="match status" value="1"/>
</dbReference>
<protein>
    <submittedName>
        <fullName evidence="9">Uncharacterized protein</fullName>
    </submittedName>
</protein>
<dbReference type="InterPro" id="IPR050639">
    <property type="entry name" value="SSR_resolvase"/>
</dbReference>
<gene>
    <name evidence="9" type="ORF">A2731_01790</name>
</gene>
<dbReference type="InterPro" id="IPR006119">
    <property type="entry name" value="Resolv_N"/>
</dbReference>
<keyword evidence="6" id="KW-0175">Coiled coil</keyword>
<dbReference type="EMBL" id="MHIC01000017">
    <property type="protein sequence ID" value="OGY45232.1"/>
    <property type="molecule type" value="Genomic_DNA"/>
</dbReference>